<comment type="similarity">
    <text evidence="2">Belongs to the binding-protein-dependent transport system permease family. FecCD subfamily.</text>
</comment>
<dbReference type="KEGG" id="flh:EJ997_06190"/>
<dbReference type="SUPFAM" id="SSF81345">
    <property type="entry name" value="ABC transporter involved in vitamin B12 uptake, BtuC"/>
    <property type="match status" value="1"/>
</dbReference>
<dbReference type="EMBL" id="CP034593">
    <property type="protein sequence ID" value="AZQ78172.1"/>
    <property type="molecule type" value="Genomic_DNA"/>
</dbReference>
<dbReference type="InterPro" id="IPR037294">
    <property type="entry name" value="ABC_BtuC-like"/>
</dbReference>
<feature type="transmembrane region" description="Helical" evidence="8">
    <location>
        <begin position="206"/>
        <end position="225"/>
    </location>
</feature>
<comment type="subcellular location">
    <subcellularLocation>
        <location evidence="1">Cell membrane</location>
        <topology evidence="1">Multi-pass membrane protein</topology>
    </subcellularLocation>
</comment>
<sequence>MPLGQRLKQSRHNRIRRRGIITGLLIALLVAVYAFSLMWGEVFYPPSDVMAVIRGEDVPGASYAVGVLRLPRATMGLLAGLAFGAAGVTFQTMLRNQLASPDIIGISAGASAAGVIGIVIFGMGQAQVSAVALVASLLVALAIYLLSYRGGFAGTRLILIGIGVAAMLQSVVTYALSQASTWDLPTATRWLTGSLNGATWERTMPLVWAVCILIPIIVVFSRNLNVLRLGDETAAGLGVRVQSTRVALIVSAVILIAVATAACGPIAFVAFVSGPIAVRLVGQGGSLFLPSAVVGALVVLIADLAGQFLFGTRYPVGVITGALGAPFLIYLLARTNRGGSSL</sequence>
<feature type="transmembrane region" description="Helical" evidence="8">
    <location>
        <begin position="158"/>
        <end position="176"/>
    </location>
</feature>
<feature type="transmembrane region" description="Helical" evidence="8">
    <location>
        <begin position="20"/>
        <end position="40"/>
    </location>
</feature>
<dbReference type="GO" id="GO:0005886">
    <property type="term" value="C:plasma membrane"/>
    <property type="evidence" value="ECO:0007669"/>
    <property type="project" value="UniProtKB-SubCell"/>
</dbReference>
<name>A0A3S9Q0N8_9ACTO</name>
<dbReference type="PANTHER" id="PTHR30472">
    <property type="entry name" value="FERRIC ENTEROBACTIN TRANSPORT SYSTEM PERMEASE PROTEIN"/>
    <property type="match status" value="1"/>
</dbReference>
<feature type="transmembrane region" description="Helical" evidence="8">
    <location>
        <begin position="73"/>
        <end position="91"/>
    </location>
</feature>
<dbReference type="Pfam" id="PF01032">
    <property type="entry name" value="FecCD"/>
    <property type="match status" value="1"/>
</dbReference>
<evidence type="ECO:0000256" key="7">
    <source>
        <dbReference type="ARBA" id="ARBA00023136"/>
    </source>
</evidence>
<feature type="transmembrane region" description="Helical" evidence="8">
    <location>
        <begin position="128"/>
        <end position="146"/>
    </location>
</feature>
<evidence type="ECO:0000256" key="6">
    <source>
        <dbReference type="ARBA" id="ARBA00022989"/>
    </source>
</evidence>
<keyword evidence="3" id="KW-0813">Transport</keyword>
<dbReference type="OrthoDB" id="4455417at2"/>
<dbReference type="GO" id="GO:0022857">
    <property type="term" value="F:transmembrane transporter activity"/>
    <property type="evidence" value="ECO:0007669"/>
    <property type="project" value="InterPro"/>
</dbReference>
<dbReference type="Gene3D" id="1.10.3470.10">
    <property type="entry name" value="ABC transporter involved in vitamin B12 uptake, BtuC"/>
    <property type="match status" value="1"/>
</dbReference>
<evidence type="ECO:0000313" key="10">
    <source>
        <dbReference type="Proteomes" id="UP000280344"/>
    </source>
</evidence>
<evidence type="ECO:0000313" key="9">
    <source>
        <dbReference type="EMBL" id="AZQ78172.1"/>
    </source>
</evidence>
<accession>A0A3S9Q0N8</accession>
<keyword evidence="10" id="KW-1185">Reference proteome</keyword>
<reference evidence="9 10" key="1">
    <citation type="submission" date="2018-12" db="EMBL/GenBank/DDBJ databases">
        <title>Complete genome sequence of Flaviflexus sp. H23T48.</title>
        <authorList>
            <person name="Bae J.-W."/>
            <person name="Lee J.-Y."/>
        </authorList>
    </citation>
    <scope>NUCLEOTIDE SEQUENCE [LARGE SCALE GENOMIC DNA]</scope>
    <source>
        <strain evidence="9 10">H23T48</strain>
    </source>
</reference>
<protein>
    <submittedName>
        <fullName evidence="9">Iron ABC transporter permease</fullName>
    </submittedName>
</protein>
<keyword evidence="5 8" id="KW-0812">Transmembrane</keyword>
<feature type="transmembrane region" description="Helical" evidence="8">
    <location>
        <begin position="314"/>
        <end position="333"/>
    </location>
</feature>
<organism evidence="9 10">
    <name type="scientific">Flaviflexus ciconiae</name>
    <dbReference type="NCBI Taxonomy" id="2496867"/>
    <lineage>
        <taxon>Bacteria</taxon>
        <taxon>Bacillati</taxon>
        <taxon>Actinomycetota</taxon>
        <taxon>Actinomycetes</taxon>
        <taxon>Actinomycetales</taxon>
        <taxon>Actinomycetaceae</taxon>
        <taxon>Flaviflexus</taxon>
    </lineage>
</organism>
<dbReference type="AlphaFoldDB" id="A0A3S9Q0N8"/>
<evidence type="ECO:0000256" key="1">
    <source>
        <dbReference type="ARBA" id="ARBA00004651"/>
    </source>
</evidence>
<proteinExistence type="inferred from homology"/>
<feature type="transmembrane region" description="Helical" evidence="8">
    <location>
        <begin position="103"/>
        <end position="122"/>
    </location>
</feature>
<evidence type="ECO:0000256" key="5">
    <source>
        <dbReference type="ARBA" id="ARBA00022692"/>
    </source>
</evidence>
<evidence type="ECO:0000256" key="2">
    <source>
        <dbReference type="ARBA" id="ARBA00007935"/>
    </source>
</evidence>
<dbReference type="GO" id="GO:0033214">
    <property type="term" value="P:siderophore-iron import into cell"/>
    <property type="evidence" value="ECO:0007669"/>
    <property type="project" value="TreeGrafter"/>
</dbReference>
<gene>
    <name evidence="9" type="ORF">EJ997_06190</name>
</gene>
<keyword evidence="6 8" id="KW-1133">Transmembrane helix</keyword>
<evidence type="ECO:0000256" key="3">
    <source>
        <dbReference type="ARBA" id="ARBA00022448"/>
    </source>
</evidence>
<feature type="transmembrane region" description="Helical" evidence="8">
    <location>
        <begin position="284"/>
        <end position="302"/>
    </location>
</feature>
<feature type="transmembrane region" description="Helical" evidence="8">
    <location>
        <begin position="246"/>
        <end position="272"/>
    </location>
</feature>
<evidence type="ECO:0000256" key="4">
    <source>
        <dbReference type="ARBA" id="ARBA00022475"/>
    </source>
</evidence>
<dbReference type="InterPro" id="IPR000522">
    <property type="entry name" value="ABC_transptr_permease_BtuC"/>
</dbReference>
<dbReference type="CDD" id="cd06550">
    <property type="entry name" value="TM_ABC_iron-siderophores_like"/>
    <property type="match status" value="1"/>
</dbReference>
<evidence type="ECO:0000256" key="8">
    <source>
        <dbReference type="SAM" id="Phobius"/>
    </source>
</evidence>
<keyword evidence="7 8" id="KW-0472">Membrane</keyword>
<dbReference type="Proteomes" id="UP000280344">
    <property type="component" value="Chromosome"/>
</dbReference>
<dbReference type="PANTHER" id="PTHR30472:SF24">
    <property type="entry name" value="FERRIC ENTEROBACTIN TRANSPORT SYSTEM PERMEASE PROTEIN FEPG"/>
    <property type="match status" value="1"/>
</dbReference>
<keyword evidence="4" id="KW-1003">Cell membrane</keyword>